<feature type="transmembrane region" description="Helical" evidence="1">
    <location>
        <begin position="44"/>
        <end position="65"/>
    </location>
</feature>
<evidence type="ECO:0000313" key="3">
    <source>
        <dbReference type="Proteomes" id="UP001291309"/>
    </source>
</evidence>
<comment type="caution">
    <text evidence="2">The sequence shown here is derived from an EMBL/GenBank/DDBJ whole genome shotgun (WGS) entry which is preliminary data.</text>
</comment>
<organism evidence="2 3">
    <name type="scientific">Hyalangium rubrum</name>
    <dbReference type="NCBI Taxonomy" id="3103134"/>
    <lineage>
        <taxon>Bacteria</taxon>
        <taxon>Pseudomonadati</taxon>
        <taxon>Myxococcota</taxon>
        <taxon>Myxococcia</taxon>
        <taxon>Myxococcales</taxon>
        <taxon>Cystobacterineae</taxon>
        <taxon>Archangiaceae</taxon>
        <taxon>Hyalangium</taxon>
    </lineage>
</organism>
<evidence type="ECO:0000313" key="2">
    <source>
        <dbReference type="EMBL" id="MDY7226668.1"/>
    </source>
</evidence>
<proteinExistence type="predicted"/>
<sequence length="93" mass="10589">MLAELLSTYRVELSKQESKPELEHRLEEATQDARERRWQTRTTLRLLALTYVALLMLALSLAVWGDAKQQEWALGALMTILGSSLGYLVGRKT</sequence>
<evidence type="ECO:0000256" key="1">
    <source>
        <dbReference type="SAM" id="Phobius"/>
    </source>
</evidence>
<keyword evidence="1" id="KW-1133">Transmembrane helix</keyword>
<gene>
    <name evidence="2" type="ORF">SYV04_09730</name>
</gene>
<keyword evidence="1" id="KW-0472">Membrane</keyword>
<keyword evidence="3" id="KW-1185">Reference proteome</keyword>
<accession>A0ABU5GZQ0</accession>
<protein>
    <recommendedName>
        <fullName evidence="4">DUF2335 domain-containing protein</fullName>
    </recommendedName>
</protein>
<dbReference type="EMBL" id="JAXIVS010000003">
    <property type="protein sequence ID" value="MDY7226668.1"/>
    <property type="molecule type" value="Genomic_DNA"/>
</dbReference>
<keyword evidence="1" id="KW-0812">Transmembrane</keyword>
<feature type="transmembrane region" description="Helical" evidence="1">
    <location>
        <begin position="71"/>
        <end position="90"/>
    </location>
</feature>
<evidence type="ECO:0008006" key="4">
    <source>
        <dbReference type="Google" id="ProtNLM"/>
    </source>
</evidence>
<dbReference type="Proteomes" id="UP001291309">
    <property type="component" value="Unassembled WGS sequence"/>
</dbReference>
<reference evidence="2 3" key="1">
    <citation type="submission" date="2023-12" db="EMBL/GenBank/DDBJ databases">
        <title>the genome sequence of Hyalangium sp. s54d21.</title>
        <authorList>
            <person name="Zhang X."/>
        </authorList>
    </citation>
    <scope>NUCLEOTIDE SEQUENCE [LARGE SCALE GENOMIC DNA]</scope>
    <source>
        <strain evidence="3">s54d21</strain>
    </source>
</reference>
<name>A0ABU5GZQ0_9BACT</name>
<dbReference type="RefSeq" id="WP_321545397.1">
    <property type="nucleotide sequence ID" value="NZ_JAXIVS010000003.1"/>
</dbReference>